<sequence length="136" mass="15735">MKMGVAGPRRPSDQNRDRPWLEVENTRLRQINRTLSETLEARNVTSVFLEDDGVLDSIEKSFSKFHAFLDLLKDAGEDIAELASHTPIQRCLQESSDEIKFWTFCSDQRCHSRIQIAAACQTQRYRYPGRCNVTDR</sequence>
<name>A0ABN9L5T3_9NEOB</name>
<dbReference type="Proteomes" id="UP001176940">
    <property type="component" value="Unassembled WGS sequence"/>
</dbReference>
<proteinExistence type="predicted"/>
<feature type="compositionally biased region" description="Basic and acidic residues" evidence="1">
    <location>
        <begin position="10"/>
        <end position="20"/>
    </location>
</feature>
<evidence type="ECO:0000313" key="3">
    <source>
        <dbReference type="Proteomes" id="UP001176940"/>
    </source>
</evidence>
<evidence type="ECO:0000313" key="2">
    <source>
        <dbReference type="EMBL" id="CAJ0933974.1"/>
    </source>
</evidence>
<reference evidence="2" key="1">
    <citation type="submission" date="2023-07" db="EMBL/GenBank/DDBJ databases">
        <authorList>
            <person name="Stuckert A."/>
        </authorList>
    </citation>
    <scope>NUCLEOTIDE SEQUENCE</scope>
</reference>
<evidence type="ECO:0000256" key="1">
    <source>
        <dbReference type="SAM" id="MobiDB-lite"/>
    </source>
</evidence>
<feature type="region of interest" description="Disordered" evidence="1">
    <location>
        <begin position="1"/>
        <end position="20"/>
    </location>
</feature>
<accession>A0ABN9L5T3</accession>
<dbReference type="EMBL" id="CAUEEQ010009982">
    <property type="protein sequence ID" value="CAJ0933974.1"/>
    <property type="molecule type" value="Genomic_DNA"/>
</dbReference>
<keyword evidence="3" id="KW-1185">Reference proteome</keyword>
<protein>
    <submittedName>
        <fullName evidence="2">Uncharacterized protein</fullName>
    </submittedName>
</protein>
<organism evidence="2 3">
    <name type="scientific">Ranitomeya imitator</name>
    <name type="common">mimic poison frog</name>
    <dbReference type="NCBI Taxonomy" id="111125"/>
    <lineage>
        <taxon>Eukaryota</taxon>
        <taxon>Metazoa</taxon>
        <taxon>Chordata</taxon>
        <taxon>Craniata</taxon>
        <taxon>Vertebrata</taxon>
        <taxon>Euteleostomi</taxon>
        <taxon>Amphibia</taxon>
        <taxon>Batrachia</taxon>
        <taxon>Anura</taxon>
        <taxon>Neobatrachia</taxon>
        <taxon>Hyloidea</taxon>
        <taxon>Dendrobatidae</taxon>
        <taxon>Dendrobatinae</taxon>
        <taxon>Ranitomeya</taxon>
    </lineage>
</organism>
<comment type="caution">
    <text evidence="2">The sequence shown here is derived from an EMBL/GenBank/DDBJ whole genome shotgun (WGS) entry which is preliminary data.</text>
</comment>
<gene>
    <name evidence="2" type="ORF">RIMI_LOCUS5734649</name>
</gene>